<dbReference type="PANTHER" id="PTHR46033">
    <property type="entry name" value="PROTEIN MAIN-LIKE 2"/>
    <property type="match status" value="1"/>
</dbReference>
<keyword evidence="4" id="KW-1185">Reference proteome</keyword>
<dbReference type="Proteomes" id="UP000017836">
    <property type="component" value="Unassembled WGS sequence"/>
</dbReference>
<accession>W1PNZ7</accession>
<dbReference type="GO" id="GO:0010073">
    <property type="term" value="P:meristem maintenance"/>
    <property type="evidence" value="ECO:0007669"/>
    <property type="project" value="InterPro"/>
</dbReference>
<sequence length="211" mass="23728">MRIDEKTFQLNDWHLTEEQVQLVNPSGLGALNAGRIDHTLVAANAERGLPSNASPVEIVKYTRAYLLFLISVTIFANASVATVPTRYLQFFEDIGQASRYTWGATALAYLYRSLEKTCTFKRRHFSGSATLMQIIWNSYFKLDEAISDDKHEAFETAMCVTTLIFDDIAEPYMPDRVCRQFGAKQGILRNPLSIDIEVGTANGLPSEEYKA</sequence>
<organism evidence="3 4">
    <name type="scientific">Amborella trichopoda</name>
    <dbReference type="NCBI Taxonomy" id="13333"/>
    <lineage>
        <taxon>Eukaryota</taxon>
        <taxon>Viridiplantae</taxon>
        <taxon>Streptophyta</taxon>
        <taxon>Embryophyta</taxon>
        <taxon>Tracheophyta</taxon>
        <taxon>Spermatophyta</taxon>
        <taxon>Magnoliopsida</taxon>
        <taxon>Amborellales</taxon>
        <taxon>Amborellaceae</taxon>
        <taxon>Amborella</taxon>
    </lineage>
</organism>
<name>W1PNZ7_AMBTC</name>
<dbReference type="InterPro" id="IPR019557">
    <property type="entry name" value="AminoTfrase-like_pln_mobile"/>
</dbReference>
<dbReference type="InterPro" id="IPR044824">
    <property type="entry name" value="MAIN-like"/>
</dbReference>
<dbReference type="PANTHER" id="PTHR46033:SF1">
    <property type="entry name" value="PROTEIN MAIN-LIKE 2"/>
    <property type="match status" value="1"/>
</dbReference>
<dbReference type="HOGENOM" id="CLU_058703_1_0_1"/>
<dbReference type="Gramene" id="ERN09778">
    <property type="protein sequence ID" value="ERN09778"/>
    <property type="gene ID" value="AMTR_s00029p00240240"/>
</dbReference>
<dbReference type="AlphaFoldDB" id="W1PNZ7"/>
<gene>
    <name evidence="3" type="ORF">AMTR_s00029p00240240</name>
</gene>
<keyword evidence="1" id="KW-0472">Membrane</keyword>
<proteinExistence type="predicted"/>
<feature type="domain" description="Aminotransferase-like plant mobile" evidence="2">
    <location>
        <begin position="60"/>
        <end position="134"/>
    </location>
</feature>
<protein>
    <recommendedName>
        <fullName evidence="2">Aminotransferase-like plant mobile domain-containing protein</fullName>
    </recommendedName>
</protein>
<keyword evidence="1" id="KW-1133">Transmembrane helix</keyword>
<dbReference type="EMBL" id="KI392980">
    <property type="protein sequence ID" value="ERN09778.1"/>
    <property type="molecule type" value="Genomic_DNA"/>
</dbReference>
<evidence type="ECO:0000256" key="1">
    <source>
        <dbReference type="SAM" id="Phobius"/>
    </source>
</evidence>
<dbReference type="Pfam" id="PF10536">
    <property type="entry name" value="PMD"/>
    <property type="match status" value="1"/>
</dbReference>
<dbReference type="eggNOG" id="ENOG502SX1N">
    <property type="taxonomic scope" value="Eukaryota"/>
</dbReference>
<keyword evidence="1" id="KW-0812">Transmembrane</keyword>
<feature type="transmembrane region" description="Helical" evidence="1">
    <location>
        <begin position="64"/>
        <end position="85"/>
    </location>
</feature>
<evidence type="ECO:0000313" key="3">
    <source>
        <dbReference type="EMBL" id="ERN09778.1"/>
    </source>
</evidence>
<evidence type="ECO:0000313" key="4">
    <source>
        <dbReference type="Proteomes" id="UP000017836"/>
    </source>
</evidence>
<reference evidence="4" key="1">
    <citation type="journal article" date="2013" name="Science">
        <title>The Amborella genome and the evolution of flowering plants.</title>
        <authorList>
            <consortium name="Amborella Genome Project"/>
        </authorList>
    </citation>
    <scope>NUCLEOTIDE SEQUENCE [LARGE SCALE GENOMIC DNA]</scope>
</reference>
<evidence type="ECO:0000259" key="2">
    <source>
        <dbReference type="Pfam" id="PF10536"/>
    </source>
</evidence>